<dbReference type="EMBL" id="BAABJZ010000085">
    <property type="protein sequence ID" value="GAA4891404.1"/>
    <property type="molecule type" value="Genomic_DNA"/>
</dbReference>
<organism evidence="7 8">
    <name type="scientific">Ferrimonas pelagia</name>
    <dbReference type="NCBI Taxonomy" id="1177826"/>
    <lineage>
        <taxon>Bacteria</taxon>
        <taxon>Pseudomonadati</taxon>
        <taxon>Pseudomonadota</taxon>
        <taxon>Gammaproteobacteria</taxon>
        <taxon>Alteromonadales</taxon>
        <taxon>Ferrimonadaceae</taxon>
        <taxon>Ferrimonas</taxon>
    </lineage>
</organism>
<dbReference type="Proteomes" id="UP001499988">
    <property type="component" value="Unassembled WGS sequence"/>
</dbReference>
<keyword evidence="8" id="KW-1185">Reference proteome</keyword>
<comment type="subcellular location">
    <subcellularLocation>
        <location evidence="1">Membrane</location>
    </subcellularLocation>
</comment>
<feature type="transmembrane region" description="Helical" evidence="5">
    <location>
        <begin position="6"/>
        <end position="33"/>
    </location>
</feature>
<name>A0ABP9F2U8_9GAMM</name>
<evidence type="ECO:0000256" key="3">
    <source>
        <dbReference type="ARBA" id="ARBA00022989"/>
    </source>
</evidence>
<evidence type="ECO:0000256" key="4">
    <source>
        <dbReference type="ARBA" id="ARBA00023136"/>
    </source>
</evidence>
<feature type="transmembrane region" description="Helical" evidence="5">
    <location>
        <begin position="45"/>
        <end position="68"/>
    </location>
</feature>
<comment type="caution">
    <text evidence="7">The sequence shown here is derived from an EMBL/GenBank/DDBJ whole genome shotgun (WGS) entry which is preliminary data.</text>
</comment>
<evidence type="ECO:0000313" key="8">
    <source>
        <dbReference type="Proteomes" id="UP001499988"/>
    </source>
</evidence>
<dbReference type="RefSeq" id="WP_345335818.1">
    <property type="nucleotide sequence ID" value="NZ_BAABJZ010000085.1"/>
</dbReference>
<dbReference type="Pfam" id="PF13664">
    <property type="entry name" value="DUF4149"/>
    <property type="match status" value="1"/>
</dbReference>
<keyword evidence="4 5" id="KW-0472">Membrane</keyword>
<dbReference type="InterPro" id="IPR025423">
    <property type="entry name" value="TMEM205-like"/>
</dbReference>
<gene>
    <name evidence="7" type="ORF">GCM10023333_25840</name>
</gene>
<reference evidence="8" key="1">
    <citation type="journal article" date="2019" name="Int. J. Syst. Evol. Microbiol.">
        <title>The Global Catalogue of Microorganisms (GCM) 10K type strain sequencing project: providing services to taxonomists for standard genome sequencing and annotation.</title>
        <authorList>
            <consortium name="The Broad Institute Genomics Platform"/>
            <consortium name="The Broad Institute Genome Sequencing Center for Infectious Disease"/>
            <person name="Wu L."/>
            <person name="Ma J."/>
        </authorList>
    </citation>
    <scope>NUCLEOTIDE SEQUENCE [LARGE SCALE GENOMIC DNA]</scope>
    <source>
        <strain evidence="8">JCM 18401</strain>
    </source>
</reference>
<evidence type="ECO:0000256" key="1">
    <source>
        <dbReference type="ARBA" id="ARBA00004370"/>
    </source>
</evidence>
<accession>A0ABP9F2U8</accession>
<evidence type="ECO:0000313" key="7">
    <source>
        <dbReference type="EMBL" id="GAA4891404.1"/>
    </source>
</evidence>
<proteinExistence type="predicted"/>
<sequence length="134" mass="15192">MSLLQTLYALLLATLFGGMLAYMMLFLPVLFSARETGLARRFQHAFFPWLYVYCAALCAVALLLRWLVGAAWEVSILTVSLMGFLLCALWLMPAAERAQSRRRQGFVWWHRIMVAVNSMQLLALALLSRGFVMG</sequence>
<evidence type="ECO:0000256" key="5">
    <source>
        <dbReference type="SAM" id="Phobius"/>
    </source>
</evidence>
<evidence type="ECO:0000259" key="6">
    <source>
        <dbReference type="Pfam" id="PF13664"/>
    </source>
</evidence>
<keyword evidence="3 5" id="KW-1133">Transmembrane helix</keyword>
<feature type="transmembrane region" description="Helical" evidence="5">
    <location>
        <begin position="112"/>
        <end position="132"/>
    </location>
</feature>
<feature type="domain" description="TMEM205-like" evidence="6">
    <location>
        <begin position="10"/>
        <end position="103"/>
    </location>
</feature>
<feature type="transmembrane region" description="Helical" evidence="5">
    <location>
        <begin position="74"/>
        <end position="92"/>
    </location>
</feature>
<protein>
    <recommendedName>
        <fullName evidence="6">TMEM205-like domain-containing protein</fullName>
    </recommendedName>
</protein>
<evidence type="ECO:0000256" key="2">
    <source>
        <dbReference type="ARBA" id="ARBA00022692"/>
    </source>
</evidence>
<keyword evidence="2 5" id="KW-0812">Transmembrane</keyword>